<evidence type="ECO:0000256" key="6">
    <source>
        <dbReference type="ARBA" id="ARBA00022833"/>
    </source>
</evidence>
<dbReference type="InterPro" id="IPR002515">
    <property type="entry name" value="Znf_C2H2C"/>
</dbReference>
<feature type="compositionally biased region" description="Basic and acidic residues" evidence="10">
    <location>
        <begin position="653"/>
        <end position="671"/>
    </location>
</feature>
<keyword evidence="5" id="KW-0863">Zinc-finger</keyword>
<dbReference type="Gene3D" id="4.10.320.30">
    <property type="match status" value="2"/>
</dbReference>
<feature type="region of interest" description="Disordered" evidence="10">
    <location>
        <begin position="644"/>
        <end position="674"/>
    </location>
</feature>
<feature type="compositionally biased region" description="Low complexity" evidence="10">
    <location>
        <begin position="571"/>
        <end position="593"/>
    </location>
</feature>
<comment type="similarity">
    <text evidence="2">Belongs to the MYT1 family.</text>
</comment>
<protein>
    <recommendedName>
        <fullName evidence="13">Myelin transcription factor 1-like protein</fullName>
    </recommendedName>
</protein>
<dbReference type="GO" id="GO:0000978">
    <property type="term" value="F:RNA polymerase II cis-regulatory region sequence-specific DNA binding"/>
    <property type="evidence" value="ECO:0007669"/>
    <property type="project" value="TreeGrafter"/>
</dbReference>
<dbReference type="GO" id="GO:0000981">
    <property type="term" value="F:DNA-binding transcription factor activity, RNA polymerase II-specific"/>
    <property type="evidence" value="ECO:0007669"/>
    <property type="project" value="TreeGrafter"/>
</dbReference>
<evidence type="ECO:0008006" key="13">
    <source>
        <dbReference type="Google" id="ProtNLM"/>
    </source>
</evidence>
<organism evidence="11 12">
    <name type="scientific">Artemia franciscana</name>
    <name type="common">Brine shrimp</name>
    <name type="synonym">Artemia sanfranciscana</name>
    <dbReference type="NCBI Taxonomy" id="6661"/>
    <lineage>
        <taxon>Eukaryota</taxon>
        <taxon>Metazoa</taxon>
        <taxon>Ecdysozoa</taxon>
        <taxon>Arthropoda</taxon>
        <taxon>Crustacea</taxon>
        <taxon>Branchiopoda</taxon>
        <taxon>Anostraca</taxon>
        <taxon>Artemiidae</taxon>
        <taxon>Artemia</taxon>
    </lineage>
</organism>
<feature type="compositionally biased region" description="Polar residues" evidence="10">
    <location>
        <begin position="236"/>
        <end position="247"/>
    </location>
</feature>
<evidence type="ECO:0000256" key="1">
    <source>
        <dbReference type="ARBA" id="ARBA00004123"/>
    </source>
</evidence>
<feature type="region of interest" description="Disordered" evidence="10">
    <location>
        <begin position="571"/>
        <end position="632"/>
    </location>
</feature>
<evidence type="ECO:0000313" key="12">
    <source>
        <dbReference type="Proteomes" id="UP001187531"/>
    </source>
</evidence>
<accession>A0AA88I6A3</accession>
<dbReference type="Pfam" id="PF01530">
    <property type="entry name" value="zf-C2HC"/>
    <property type="match status" value="2"/>
</dbReference>
<feature type="region of interest" description="Disordered" evidence="10">
    <location>
        <begin position="452"/>
        <end position="502"/>
    </location>
</feature>
<feature type="compositionally biased region" description="Polar residues" evidence="10">
    <location>
        <begin position="296"/>
        <end position="306"/>
    </location>
</feature>
<keyword evidence="9" id="KW-0539">Nucleus</keyword>
<evidence type="ECO:0000256" key="3">
    <source>
        <dbReference type="ARBA" id="ARBA00022723"/>
    </source>
</evidence>
<keyword evidence="7" id="KW-0805">Transcription regulation</keyword>
<dbReference type="FunFam" id="4.10.320.30:FF:000001">
    <property type="entry name" value="Myelin transcription factor 1-like, a"/>
    <property type="match status" value="2"/>
</dbReference>
<feature type="compositionally biased region" description="Polar residues" evidence="10">
    <location>
        <begin position="468"/>
        <end position="495"/>
    </location>
</feature>
<dbReference type="PROSITE" id="PS51802">
    <property type="entry name" value="ZF_CCHHC"/>
    <property type="match status" value="2"/>
</dbReference>
<proteinExistence type="inferred from homology"/>
<evidence type="ECO:0000256" key="4">
    <source>
        <dbReference type="ARBA" id="ARBA00022737"/>
    </source>
</evidence>
<dbReference type="GO" id="GO:0005634">
    <property type="term" value="C:nucleus"/>
    <property type="evidence" value="ECO:0007669"/>
    <property type="project" value="UniProtKB-SubCell"/>
</dbReference>
<sequence>MSQQDYNENPTICSSRQADVHTSSPWLMPNQELYQANMYQRYDFGSYYTDGASRLPLNSYFPPTSYGAQGQYVGAAVGQPVSPAISSTTGRETSKCPTPGCNGQGHVTGLYTHHRSLSGCPRKDKVTPEMLALHETIVKCPTPGCSGRGHVSSGRSSHRSLSGCPLAAAARHSNRQQRNRIASQQQKKTALTADFKSSPYSQLKPSIADSRKPSFRFSSSPYVSPKKDKSWGEDTGQVNSGRSSPSPSKAEDAKSLTGGYCENPNYFLCKQENYQYNADLLQSNYPYSSLPEGGCTQKSLESSYTTDSHDNRGVNNNNNNNYCVNTEQQSPKLYENLHTRPGYPAFDADTPTTSSLLLKSEASVPPLFASSTLYYEGPGRAASSNCMSYAYSYGAAINLSVRCSIEAAGAVAPMFSTMLHPTPHPNQMSLPYGSQQLLPILGCSESPLLSTPAISSRESTKSPEISARSGNSTEGFQPPSSTTNPASSEAPSTISGEVETGPEFNSQCCTKLSATGVNPFHFTPSNLPYSRGIYNESFGAPIRSHLYGYNSFGERLYNEFGNHSDQPTYSHSSIYGGNSSSSYPNSTPSSCYTVSSTTGSSDSLPKENYDGHSVNTSDAEVQSPRCDRSSGTTVYQTLKIIPNCPKVSRPHSKMQEGRDPLRVDSTRDRNRSGSISSEKLYTPYHIYSVEESSHSKKHEFSEGDSTGKIDMRPSVESFNGDNGVQYFESYINKLQTFCSDPYQDSRQFDKASISPIS</sequence>
<dbReference type="SUPFAM" id="SSF103637">
    <property type="entry name" value="CCHHC domain"/>
    <property type="match status" value="2"/>
</dbReference>
<keyword evidence="12" id="KW-1185">Reference proteome</keyword>
<keyword evidence="4" id="KW-0677">Repeat</keyword>
<dbReference type="Proteomes" id="UP001187531">
    <property type="component" value="Unassembled WGS sequence"/>
</dbReference>
<evidence type="ECO:0000313" key="11">
    <source>
        <dbReference type="EMBL" id="KAK2722630.1"/>
    </source>
</evidence>
<evidence type="ECO:0000256" key="7">
    <source>
        <dbReference type="ARBA" id="ARBA00023015"/>
    </source>
</evidence>
<dbReference type="GO" id="GO:0008270">
    <property type="term" value="F:zinc ion binding"/>
    <property type="evidence" value="ECO:0007669"/>
    <property type="project" value="UniProtKB-KW"/>
</dbReference>
<evidence type="ECO:0000256" key="5">
    <source>
        <dbReference type="ARBA" id="ARBA00022771"/>
    </source>
</evidence>
<evidence type="ECO:0000256" key="2">
    <source>
        <dbReference type="ARBA" id="ARBA00010194"/>
    </source>
</evidence>
<evidence type="ECO:0000256" key="10">
    <source>
        <dbReference type="SAM" id="MobiDB-lite"/>
    </source>
</evidence>
<gene>
    <name evidence="11" type="ORF">QYM36_002978</name>
</gene>
<reference evidence="11" key="1">
    <citation type="submission" date="2023-07" db="EMBL/GenBank/DDBJ databases">
        <title>Chromosome-level genome assembly of Artemia franciscana.</title>
        <authorList>
            <person name="Jo E."/>
        </authorList>
    </citation>
    <scope>NUCLEOTIDE SEQUENCE</scope>
    <source>
        <tissue evidence="11">Whole body</tissue>
    </source>
</reference>
<comment type="subcellular location">
    <subcellularLocation>
        <location evidence="1">Nucleus</location>
    </subcellularLocation>
</comment>
<dbReference type="PANTHER" id="PTHR10816">
    <property type="entry name" value="MYELIN TRANSCRIPTION FACTOR 1-RELATED"/>
    <property type="match status" value="1"/>
</dbReference>
<feature type="region of interest" description="Disordered" evidence="10">
    <location>
        <begin position="296"/>
        <end position="319"/>
    </location>
</feature>
<evidence type="ECO:0000256" key="9">
    <source>
        <dbReference type="ARBA" id="ARBA00023242"/>
    </source>
</evidence>
<dbReference type="PANTHER" id="PTHR10816:SF15">
    <property type="entry name" value="MYELIN TRANSCRIPTION FACTOR 1-LIKE PROTEIN"/>
    <property type="match status" value="1"/>
</dbReference>
<dbReference type="GO" id="GO:0007399">
    <property type="term" value="P:nervous system development"/>
    <property type="evidence" value="ECO:0007669"/>
    <property type="project" value="UniProtKB-KW"/>
</dbReference>
<dbReference type="AlphaFoldDB" id="A0AA88I6A3"/>
<keyword evidence="8" id="KW-0804">Transcription</keyword>
<comment type="caution">
    <text evidence="11">The sequence shown here is derived from an EMBL/GenBank/DDBJ whole genome shotgun (WGS) entry which is preliminary data.</text>
</comment>
<name>A0AA88I6A3_ARTSF</name>
<keyword evidence="3" id="KW-0479">Metal-binding</keyword>
<dbReference type="EMBL" id="JAVRJZ010000005">
    <property type="protein sequence ID" value="KAK2722630.1"/>
    <property type="molecule type" value="Genomic_DNA"/>
</dbReference>
<feature type="compositionally biased region" description="Polar residues" evidence="10">
    <location>
        <begin position="594"/>
        <end position="603"/>
    </location>
</feature>
<dbReference type="InterPro" id="IPR036060">
    <property type="entry name" value="Znf_C2H2C_sf"/>
</dbReference>
<feature type="region of interest" description="Disordered" evidence="10">
    <location>
        <begin position="144"/>
        <end position="256"/>
    </location>
</feature>
<keyword evidence="6" id="KW-0862">Zinc</keyword>
<feature type="compositionally biased region" description="Polar residues" evidence="10">
    <location>
        <begin position="179"/>
        <end position="189"/>
    </location>
</feature>
<evidence type="ECO:0000256" key="8">
    <source>
        <dbReference type="ARBA" id="ARBA00023163"/>
    </source>
</evidence>
<feature type="compositionally biased region" description="Low complexity" evidence="10">
    <location>
        <begin position="144"/>
        <end position="164"/>
    </location>
</feature>